<feature type="compositionally biased region" description="Basic and acidic residues" evidence="1">
    <location>
        <begin position="106"/>
        <end position="119"/>
    </location>
</feature>
<comment type="caution">
    <text evidence="2">The sequence shown here is derived from an EMBL/GenBank/DDBJ whole genome shotgun (WGS) entry which is preliminary data.</text>
</comment>
<evidence type="ECO:0000313" key="3">
    <source>
        <dbReference type="Proteomes" id="UP000298030"/>
    </source>
</evidence>
<keyword evidence="3" id="KW-1185">Reference proteome</keyword>
<evidence type="ECO:0000313" key="2">
    <source>
        <dbReference type="EMBL" id="TEB28672.1"/>
    </source>
</evidence>
<dbReference type="AlphaFoldDB" id="A0A4Y7T4Z3"/>
<proteinExistence type="predicted"/>
<accession>A0A4Y7T4Z3</accession>
<sequence>MISPFGREGIRRFSENASEIKRKAARDYEDLLQCAIPVFESLLPEPHNQIVMRLLYISAQWHSLAKLRMHHDMSLQLLDYMTTWLGAQMRLFNHDTCSKVSTKELQREADARARREGKGKASKGTAARQPAKLGIFTIKFHFLGDYVDYIRHFGTTDSYSSETVDHETHRQEQIDGADLPRQGSG</sequence>
<name>A0A4Y7T4Z3_COPMI</name>
<protein>
    <submittedName>
        <fullName evidence="2">Uncharacterized protein</fullName>
    </submittedName>
</protein>
<organism evidence="2 3">
    <name type="scientific">Coprinellus micaceus</name>
    <name type="common">Glistening ink-cap mushroom</name>
    <name type="synonym">Coprinus micaceus</name>
    <dbReference type="NCBI Taxonomy" id="71717"/>
    <lineage>
        <taxon>Eukaryota</taxon>
        <taxon>Fungi</taxon>
        <taxon>Dikarya</taxon>
        <taxon>Basidiomycota</taxon>
        <taxon>Agaricomycotina</taxon>
        <taxon>Agaricomycetes</taxon>
        <taxon>Agaricomycetidae</taxon>
        <taxon>Agaricales</taxon>
        <taxon>Agaricineae</taxon>
        <taxon>Psathyrellaceae</taxon>
        <taxon>Coprinellus</taxon>
    </lineage>
</organism>
<evidence type="ECO:0000256" key="1">
    <source>
        <dbReference type="SAM" id="MobiDB-lite"/>
    </source>
</evidence>
<dbReference type="OrthoDB" id="3269417at2759"/>
<dbReference type="Proteomes" id="UP000298030">
    <property type="component" value="Unassembled WGS sequence"/>
</dbReference>
<feature type="compositionally biased region" description="Basic and acidic residues" evidence="1">
    <location>
        <begin position="163"/>
        <end position="173"/>
    </location>
</feature>
<reference evidence="2 3" key="1">
    <citation type="journal article" date="2019" name="Nat. Ecol. Evol.">
        <title>Megaphylogeny resolves global patterns of mushroom evolution.</title>
        <authorList>
            <person name="Varga T."/>
            <person name="Krizsan K."/>
            <person name="Foldi C."/>
            <person name="Dima B."/>
            <person name="Sanchez-Garcia M."/>
            <person name="Sanchez-Ramirez S."/>
            <person name="Szollosi G.J."/>
            <person name="Szarkandi J.G."/>
            <person name="Papp V."/>
            <person name="Albert L."/>
            <person name="Andreopoulos W."/>
            <person name="Angelini C."/>
            <person name="Antonin V."/>
            <person name="Barry K.W."/>
            <person name="Bougher N.L."/>
            <person name="Buchanan P."/>
            <person name="Buyck B."/>
            <person name="Bense V."/>
            <person name="Catcheside P."/>
            <person name="Chovatia M."/>
            <person name="Cooper J."/>
            <person name="Damon W."/>
            <person name="Desjardin D."/>
            <person name="Finy P."/>
            <person name="Geml J."/>
            <person name="Haridas S."/>
            <person name="Hughes K."/>
            <person name="Justo A."/>
            <person name="Karasinski D."/>
            <person name="Kautmanova I."/>
            <person name="Kiss B."/>
            <person name="Kocsube S."/>
            <person name="Kotiranta H."/>
            <person name="LaButti K.M."/>
            <person name="Lechner B.E."/>
            <person name="Liimatainen K."/>
            <person name="Lipzen A."/>
            <person name="Lukacs Z."/>
            <person name="Mihaltcheva S."/>
            <person name="Morgado L.N."/>
            <person name="Niskanen T."/>
            <person name="Noordeloos M.E."/>
            <person name="Ohm R.A."/>
            <person name="Ortiz-Santana B."/>
            <person name="Ovrebo C."/>
            <person name="Racz N."/>
            <person name="Riley R."/>
            <person name="Savchenko A."/>
            <person name="Shiryaev A."/>
            <person name="Soop K."/>
            <person name="Spirin V."/>
            <person name="Szebenyi C."/>
            <person name="Tomsovsky M."/>
            <person name="Tulloss R.E."/>
            <person name="Uehling J."/>
            <person name="Grigoriev I.V."/>
            <person name="Vagvolgyi C."/>
            <person name="Papp T."/>
            <person name="Martin F.M."/>
            <person name="Miettinen O."/>
            <person name="Hibbett D.S."/>
            <person name="Nagy L.G."/>
        </authorList>
    </citation>
    <scope>NUCLEOTIDE SEQUENCE [LARGE SCALE GENOMIC DNA]</scope>
    <source>
        <strain evidence="2 3">FP101781</strain>
    </source>
</reference>
<feature type="region of interest" description="Disordered" evidence="1">
    <location>
        <begin position="160"/>
        <end position="185"/>
    </location>
</feature>
<gene>
    <name evidence="2" type="ORF">FA13DRAFT_1755801</name>
</gene>
<dbReference type="STRING" id="71717.A0A4Y7T4Z3"/>
<dbReference type="EMBL" id="QPFP01000031">
    <property type="protein sequence ID" value="TEB28672.1"/>
    <property type="molecule type" value="Genomic_DNA"/>
</dbReference>
<feature type="region of interest" description="Disordered" evidence="1">
    <location>
        <begin position="106"/>
        <end position="125"/>
    </location>
</feature>